<accession>H6RIL3</accession>
<reference evidence="1 2" key="1">
    <citation type="journal article" date="2012" name="J. Bacteriol.">
        <title>Genome Sequence of Blastococcus saxobsidens DD2, a Stone-Inhabiting Bacterium.</title>
        <authorList>
            <person name="Chouaia B."/>
            <person name="Crotti E."/>
            <person name="Brusetti L."/>
            <person name="Daffonchio D."/>
            <person name="Essoussi I."/>
            <person name="Nouioui I."/>
            <person name="Sbissi I."/>
            <person name="Ghodhbane-Gtari F."/>
            <person name="Gtari M."/>
            <person name="Vacherie B."/>
            <person name="Barbe V."/>
            <person name="Medigue C."/>
            <person name="Gury J."/>
            <person name="Pujic P."/>
            <person name="Normand P."/>
        </authorList>
    </citation>
    <scope>NUCLEOTIDE SEQUENCE [LARGE SCALE GENOMIC DNA]</scope>
    <source>
        <strain evidence="1 2">DD2</strain>
    </source>
</reference>
<evidence type="ECO:0008006" key="3">
    <source>
        <dbReference type="Google" id="ProtNLM"/>
    </source>
</evidence>
<sequence>MTALTAHSIATLTGAMASKVAAQCLNLRRKTGQPDPFVVAVAARDAEEAAELTDLLHVLYLSIRDAHSTREEVLRALLPAGRLTMSPAVLEQVQRNAQAQAELADEFGLLSSTQVAELTGSTASNRAATANRLRNQRKAFAVEVDGAQRFPGFQFGGNGRPRPVIADVLAAVGDRLSGWELALWFTGSSDWLGGERPVDVLDSDSELVVEAARRLADEILT</sequence>
<dbReference type="eggNOG" id="ENOG5031JWC">
    <property type="taxonomic scope" value="Bacteria"/>
</dbReference>
<evidence type="ECO:0000313" key="2">
    <source>
        <dbReference type="Proteomes" id="UP000007517"/>
    </source>
</evidence>
<dbReference type="AlphaFoldDB" id="H6RIL3"/>
<keyword evidence="2" id="KW-1185">Reference proteome</keyword>
<proteinExistence type="predicted"/>
<reference evidence="2" key="2">
    <citation type="submission" date="2012-02" db="EMBL/GenBank/DDBJ databases">
        <title>Complete genome sequence of Blastococcus saxobsidens strain DD2.</title>
        <authorList>
            <person name="Genoscope."/>
        </authorList>
    </citation>
    <scope>NUCLEOTIDE SEQUENCE [LARGE SCALE GENOMIC DNA]</scope>
    <source>
        <strain evidence="2">DD2</strain>
    </source>
</reference>
<organism evidence="1 2">
    <name type="scientific">Blastococcus saxobsidens (strain DD2)</name>
    <dbReference type="NCBI Taxonomy" id="1146883"/>
    <lineage>
        <taxon>Bacteria</taxon>
        <taxon>Bacillati</taxon>
        <taxon>Actinomycetota</taxon>
        <taxon>Actinomycetes</taxon>
        <taxon>Geodermatophilales</taxon>
        <taxon>Geodermatophilaceae</taxon>
        <taxon>Blastococcus</taxon>
    </lineage>
</organism>
<gene>
    <name evidence="1" type="ordered locus">BLASA_1268</name>
</gene>
<evidence type="ECO:0000313" key="1">
    <source>
        <dbReference type="EMBL" id="CCG02207.1"/>
    </source>
</evidence>
<name>H6RIL3_BLASD</name>
<dbReference type="OrthoDB" id="4726228at2"/>
<dbReference type="STRING" id="1146883.BLASA_1268"/>
<dbReference type="EMBL" id="FO117623">
    <property type="protein sequence ID" value="CCG02207.1"/>
    <property type="molecule type" value="Genomic_DNA"/>
</dbReference>
<dbReference type="KEGG" id="bsd:BLASA_1268"/>
<dbReference type="RefSeq" id="WP_014375104.1">
    <property type="nucleotide sequence ID" value="NC_016943.1"/>
</dbReference>
<protein>
    <recommendedName>
        <fullName evidence="3">Antitoxin Xre/MbcA/ParS-like toxin-binding domain-containing protein</fullName>
    </recommendedName>
</protein>
<dbReference type="HOGENOM" id="CLU_1232862_0_0_11"/>
<dbReference type="Proteomes" id="UP000007517">
    <property type="component" value="Chromosome"/>
</dbReference>